<dbReference type="AlphaFoldDB" id="A0A444W791"/>
<dbReference type="RefSeq" id="WP_242501883.1">
    <property type="nucleotide sequence ID" value="NZ_JUIW01000009.1"/>
</dbReference>
<dbReference type="GO" id="GO:0008168">
    <property type="term" value="F:methyltransferase activity"/>
    <property type="evidence" value="ECO:0007669"/>
    <property type="project" value="UniProtKB-KW"/>
</dbReference>
<comment type="caution">
    <text evidence="1">The sequence shown here is derived from an EMBL/GenBank/DDBJ whole genome shotgun (WGS) entry which is preliminary data.</text>
</comment>
<keyword evidence="1" id="KW-0808">Transferase</keyword>
<dbReference type="GO" id="GO:0032259">
    <property type="term" value="P:methylation"/>
    <property type="evidence" value="ECO:0007669"/>
    <property type="project" value="UniProtKB-KW"/>
</dbReference>
<organism evidence="1 2">
    <name type="scientific">Flavobacterium beibuense</name>
    <dbReference type="NCBI Taxonomy" id="657326"/>
    <lineage>
        <taxon>Bacteria</taxon>
        <taxon>Pseudomonadati</taxon>
        <taxon>Bacteroidota</taxon>
        <taxon>Flavobacteriia</taxon>
        <taxon>Flavobacteriales</taxon>
        <taxon>Flavobacteriaceae</taxon>
        <taxon>Flavobacterium</taxon>
    </lineage>
</organism>
<reference evidence="1 2" key="1">
    <citation type="submission" date="2014-12" db="EMBL/GenBank/DDBJ databases">
        <title>Genome sequence of Flavobacterium beibuense RSKm HC5.</title>
        <authorList>
            <person name="Kim J.F."/>
            <person name="Song J.Y."/>
            <person name="Kwak M.-J."/>
            <person name="Lee S.-W."/>
        </authorList>
    </citation>
    <scope>NUCLEOTIDE SEQUENCE [LARGE SCALE GENOMIC DNA]</scope>
    <source>
        <strain evidence="1 2">RSKm HC5</strain>
    </source>
</reference>
<keyword evidence="1" id="KW-0489">Methyltransferase</keyword>
<evidence type="ECO:0000313" key="1">
    <source>
        <dbReference type="EMBL" id="RYJ41747.1"/>
    </source>
</evidence>
<protein>
    <submittedName>
        <fullName evidence="1">O-methyltransferase-like protein</fullName>
    </submittedName>
</protein>
<accession>A0A444W791</accession>
<proteinExistence type="predicted"/>
<name>A0A444W791_9FLAO</name>
<keyword evidence="2" id="KW-1185">Reference proteome</keyword>
<sequence>MSYLEFLLKSKNAHGVHSPFVFDLVTEGFYFGKKVKISNNSVSNQALTTLFKTINHFRSFKLAIMGENAHDMTEAIREAGEKTKTQIWFFSPLASVPGGLDMSVICGHDKHTILPVFNKLLENVAEKNIFVLTDPHATPEKEAAWEAIKKDPNVTVTVDTYHLGLIFFRKGQAKQHFFIRPYRSFALDLVLGVRNLWGLLA</sequence>
<dbReference type="EMBL" id="JUIW01000009">
    <property type="protein sequence ID" value="RYJ41747.1"/>
    <property type="molecule type" value="Genomic_DNA"/>
</dbReference>
<evidence type="ECO:0000313" key="2">
    <source>
        <dbReference type="Proteomes" id="UP000289775"/>
    </source>
</evidence>
<gene>
    <name evidence="1" type="ORF">NU09_2672</name>
</gene>
<dbReference type="Proteomes" id="UP000289775">
    <property type="component" value="Unassembled WGS sequence"/>
</dbReference>